<dbReference type="OrthoDB" id="496981at2759"/>
<dbReference type="InterPro" id="IPR050275">
    <property type="entry name" value="PGM_Phosphatase"/>
</dbReference>
<organism evidence="1 2">
    <name type="scientific">Leucosporidium creatinivorum</name>
    <dbReference type="NCBI Taxonomy" id="106004"/>
    <lineage>
        <taxon>Eukaryota</taxon>
        <taxon>Fungi</taxon>
        <taxon>Dikarya</taxon>
        <taxon>Basidiomycota</taxon>
        <taxon>Pucciniomycotina</taxon>
        <taxon>Microbotryomycetes</taxon>
        <taxon>Leucosporidiales</taxon>
        <taxon>Leucosporidium</taxon>
    </lineage>
</organism>
<dbReference type="PANTHER" id="PTHR48100:SF54">
    <property type="entry name" value="PHOSPHATASE SPAC5H10.03-RELATED"/>
    <property type="match status" value="1"/>
</dbReference>
<dbReference type="SUPFAM" id="SSF53254">
    <property type="entry name" value="Phosphoglycerate mutase-like"/>
    <property type="match status" value="1"/>
</dbReference>
<keyword evidence="2" id="KW-1185">Reference proteome</keyword>
<sequence>MPKTIYFTRHAQATHNVDPVFESASQRRDAPLTDIGREQAAALHQDTKDSGVQREAELLVASPLRRPVQTMLIGYPDLVQRLQRPNIILLPELQEITNLPCDTGLERHELEGDPELAGLDFSVLDQSVERHGVSWTSKKGFFDAVNVEKRAVWVKKWLRARPEEVIVVVAHGDILWIMTGDHGEAHWANAEVRAYTFVSEDDELAAMKPIGTVAKEGADEPTSSEK</sequence>
<name>A0A1Y2FWL0_9BASI</name>
<dbReference type="GO" id="GO:0005737">
    <property type="term" value="C:cytoplasm"/>
    <property type="evidence" value="ECO:0007669"/>
    <property type="project" value="TreeGrafter"/>
</dbReference>
<gene>
    <name evidence="1" type="ORF">BCR35DRAFT_320819</name>
</gene>
<evidence type="ECO:0000313" key="2">
    <source>
        <dbReference type="Proteomes" id="UP000193467"/>
    </source>
</evidence>
<reference evidence="1 2" key="1">
    <citation type="submission" date="2016-07" db="EMBL/GenBank/DDBJ databases">
        <title>Pervasive Adenine N6-methylation of Active Genes in Fungi.</title>
        <authorList>
            <consortium name="DOE Joint Genome Institute"/>
            <person name="Mondo S.J."/>
            <person name="Dannebaum R.O."/>
            <person name="Kuo R.C."/>
            <person name="Labutti K."/>
            <person name="Haridas S."/>
            <person name="Kuo A."/>
            <person name="Salamov A."/>
            <person name="Ahrendt S.R."/>
            <person name="Lipzen A."/>
            <person name="Sullivan W."/>
            <person name="Andreopoulos W.B."/>
            <person name="Clum A."/>
            <person name="Lindquist E."/>
            <person name="Daum C."/>
            <person name="Ramamoorthy G.K."/>
            <person name="Gryganskyi A."/>
            <person name="Culley D."/>
            <person name="Magnuson J.K."/>
            <person name="James T.Y."/>
            <person name="O'Malley M.A."/>
            <person name="Stajich J.E."/>
            <person name="Spatafora J.W."/>
            <person name="Visel A."/>
            <person name="Grigoriev I.V."/>
        </authorList>
    </citation>
    <scope>NUCLEOTIDE SEQUENCE [LARGE SCALE GENOMIC DNA]</scope>
    <source>
        <strain evidence="1 2">62-1032</strain>
    </source>
</reference>
<dbReference type="FunCoup" id="A0A1Y2FWL0">
    <property type="interactions" value="308"/>
</dbReference>
<dbReference type="SMART" id="SM00855">
    <property type="entry name" value="PGAM"/>
    <property type="match status" value="1"/>
</dbReference>
<dbReference type="InterPro" id="IPR029033">
    <property type="entry name" value="His_PPase_superfam"/>
</dbReference>
<comment type="caution">
    <text evidence="1">The sequence shown here is derived from an EMBL/GenBank/DDBJ whole genome shotgun (WGS) entry which is preliminary data.</text>
</comment>
<evidence type="ECO:0000313" key="1">
    <source>
        <dbReference type="EMBL" id="ORY88381.1"/>
    </source>
</evidence>
<dbReference type="Proteomes" id="UP000193467">
    <property type="component" value="Unassembled WGS sequence"/>
</dbReference>
<dbReference type="GO" id="GO:0016791">
    <property type="term" value="F:phosphatase activity"/>
    <property type="evidence" value="ECO:0007669"/>
    <property type="project" value="TreeGrafter"/>
</dbReference>
<protein>
    <submittedName>
        <fullName evidence="1">Histidine phosphatase superfamily</fullName>
    </submittedName>
</protein>
<accession>A0A1Y2FWL0</accession>
<dbReference type="Pfam" id="PF00300">
    <property type="entry name" value="His_Phos_1"/>
    <property type="match status" value="1"/>
</dbReference>
<proteinExistence type="predicted"/>
<dbReference type="InterPro" id="IPR013078">
    <property type="entry name" value="His_Pase_superF_clade-1"/>
</dbReference>
<dbReference type="CDD" id="cd07067">
    <property type="entry name" value="HP_PGM_like"/>
    <property type="match status" value="1"/>
</dbReference>
<dbReference type="EMBL" id="MCGR01000010">
    <property type="protein sequence ID" value="ORY88381.1"/>
    <property type="molecule type" value="Genomic_DNA"/>
</dbReference>
<dbReference type="PANTHER" id="PTHR48100">
    <property type="entry name" value="BROAD-SPECIFICITY PHOSPHATASE YOR283W-RELATED"/>
    <property type="match status" value="1"/>
</dbReference>
<dbReference type="Gene3D" id="3.40.50.1240">
    <property type="entry name" value="Phosphoglycerate mutase-like"/>
    <property type="match status" value="1"/>
</dbReference>
<dbReference type="AlphaFoldDB" id="A0A1Y2FWL0"/>
<dbReference type="InParanoid" id="A0A1Y2FWL0"/>